<organism evidence="2 3">
    <name type="scientific">Paraconiothyrium brasiliense</name>
    <dbReference type="NCBI Taxonomy" id="300254"/>
    <lineage>
        <taxon>Eukaryota</taxon>
        <taxon>Fungi</taxon>
        <taxon>Dikarya</taxon>
        <taxon>Ascomycota</taxon>
        <taxon>Pezizomycotina</taxon>
        <taxon>Dothideomycetes</taxon>
        <taxon>Pleosporomycetidae</taxon>
        <taxon>Pleosporales</taxon>
        <taxon>Massarineae</taxon>
        <taxon>Didymosphaeriaceae</taxon>
        <taxon>Paraconiothyrium</taxon>
    </lineage>
</organism>
<feature type="domain" description="Mmc1 C-terminal" evidence="1">
    <location>
        <begin position="370"/>
        <end position="580"/>
    </location>
</feature>
<dbReference type="Pfam" id="PF23867">
    <property type="entry name" value="Mmc1_N"/>
    <property type="match status" value="1"/>
</dbReference>
<evidence type="ECO:0000259" key="1">
    <source>
        <dbReference type="Pfam" id="PF23868"/>
    </source>
</evidence>
<evidence type="ECO:0000313" key="2">
    <source>
        <dbReference type="EMBL" id="KAL1593817.1"/>
    </source>
</evidence>
<keyword evidence="3" id="KW-1185">Reference proteome</keyword>
<sequence>MPPWVACVSRQAPCPRAKAIDRFAISLHCRHAALSLRIRSASTHVSPTAINYRPNVPPRNVELYNTLSGLNNAAEQYVNLSRLQLALSGLAGENAVTRVAVLGLKSQVGAQRLARLLVADPLADKAEWEKKLEKSPEEGAVLLRFGDENDAHAPSPLYKIISVPSRVLETHNLEILVSTLNINTPSSTAAQATECSKDVVLVPKLQANSARGTPVPYPVHKTLILGEGLDSALAYGQFTSDTADETDNIVKLAIELPTPSKASEGADISTSAVAINSAIGAEGLDAIRTSVANAVTYERNWFASGVPTVSQWILSELRSDSPVKPVQTALISSLLDDAEATIAKEDAEQLQVLASSTTPEQLGAEMIGYLEQWAEKSHRELRDNLDEAFAGRNWRKLAWWKLFWRVDDVGMITEEVIARRWLVSAEKDAVYLAGRMKQAGFPDEVRPLPGYGEVDAYYKTPADALGHEVSIAENHETALATAVNPPAPWPALLSLTRTTLLATTLPPLQALAQRLILTTLSTTSLSAALSALLYASVSTVSLFEASAVAALGLVFSLRRMQKVWEDGREAWKVEVKEEGRQALKRTEQLVRSIINAGVPGSAVENEGVEERKRAREAVAKVREALRKLSKE</sequence>
<dbReference type="PANTHER" id="PTHR38644:SF1">
    <property type="entry name" value="EXPRESSED PROTEIN"/>
    <property type="match status" value="1"/>
</dbReference>
<name>A0ABR3QPU1_9PLEO</name>
<evidence type="ECO:0000313" key="3">
    <source>
        <dbReference type="Proteomes" id="UP001521785"/>
    </source>
</evidence>
<dbReference type="InterPro" id="IPR056196">
    <property type="entry name" value="Mmc1_C"/>
</dbReference>
<gene>
    <name evidence="2" type="ORF">SLS60_010549</name>
</gene>
<dbReference type="Pfam" id="PF23868">
    <property type="entry name" value="Mmc1_C"/>
    <property type="match status" value="1"/>
</dbReference>
<dbReference type="EMBL" id="JAKJXO020000018">
    <property type="protein sequence ID" value="KAL1593817.1"/>
    <property type="molecule type" value="Genomic_DNA"/>
</dbReference>
<accession>A0ABR3QPU1</accession>
<protein>
    <recommendedName>
        <fullName evidence="1">Mmc1 C-terminal domain-containing protein</fullName>
    </recommendedName>
</protein>
<comment type="caution">
    <text evidence="2">The sequence shown here is derived from an EMBL/GenBank/DDBJ whole genome shotgun (WGS) entry which is preliminary data.</text>
</comment>
<dbReference type="PANTHER" id="PTHR38644">
    <property type="entry name" value="EXPRESSED PROTEIN"/>
    <property type="match status" value="1"/>
</dbReference>
<proteinExistence type="predicted"/>
<reference evidence="2 3" key="1">
    <citation type="submission" date="2024-02" db="EMBL/GenBank/DDBJ databases">
        <title>De novo assembly and annotation of 12 fungi associated with fruit tree decline syndrome in Ontario, Canada.</title>
        <authorList>
            <person name="Sulman M."/>
            <person name="Ellouze W."/>
            <person name="Ilyukhin E."/>
        </authorList>
    </citation>
    <scope>NUCLEOTIDE SEQUENCE [LARGE SCALE GENOMIC DNA]</scope>
    <source>
        <strain evidence="2 3">M42-189</strain>
    </source>
</reference>
<dbReference type="Proteomes" id="UP001521785">
    <property type="component" value="Unassembled WGS sequence"/>
</dbReference>